<name>A0A7R9MK57_9ACAR</name>
<organism evidence="4">
    <name type="scientific">Oppiella nova</name>
    <dbReference type="NCBI Taxonomy" id="334625"/>
    <lineage>
        <taxon>Eukaryota</taxon>
        <taxon>Metazoa</taxon>
        <taxon>Ecdysozoa</taxon>
        <taxon>Arthropoda</taxon>
        <taxon>Chelicerata</taxon>
        <taxon>Arachnida</taxon>
        <taxon>Acari</taxon>
        <taxon>Acariformes</taxon>
        <taxon>Sarcoptiformes</taxon>
        <taxon>Oribatida</taxon>
        <taxon>Brachypylina</taxon>
        <taxon>Oppioidea</taxon>
        <taxon>Oppiidae</taxon>
        <taxon>Oppiella</taxon>
    </lineage>
</organism>
<evidence type="ECO:0000256" key="1">
    <source>
        <dbReference type="ARBA" id="ARBA00022741"/>
    </source>
</evidence>
<evidence type="ECO:0000259" key="3">
    <source>
        <dbReference type="Pfam" id="PF00005"/>
    </source>
</evidence>
<dbReference type="Gene3D" id="3.40.50.300">
    <property type="entry name" value="P-loop containing nucleotide triphosphate hydrolases"/>
    <property type="match status" value="1"/>
</dbReference>
<sequence>MVGLLETEMVCLERVKEYSQLEPEYSWESTDANKPSDLWPRSASIEFIDYSASYRPGLEPVLKNLNFRVESGEKVGIVGRTGAGKSSMTLALFRIIEPTFGQIVIDGVDVT</sequence>
<dbReference type="InterPro" id="IPR027417">
    <property type="entry name" value="P-loop_NTPase"/>
</dbReference>
<dbReference type="EMBL" id="OC939330">
    <property type="protein sequence ID" value="CAD7661657.1"/>
    <property type="molecule type" value="Genomic_DNA"/>
</dbReference>
<accession>A0A7R9MK57</accession>
<keyword evidence="1" id="KW-0547">Nucleotide-binding</keyword>
<dbReference type="AlphaFoldDB" id="A0A7R9MK57"/>
<dbReference type="Proteomes" id="UP000728032">
    <property type="component" value="Unassembled WGS sequence"/>
</dbReference>
<evidence type="ECO:0000313" key="5">
    <source>
        <dbReference type="Proteomes" id="UP000728032"/>
    </source>
</evidence>
<keyword evidence="2" id="KW-0067">ATP-binding</keyword>
<dbReference type="InterPro" id="IPR050173">
    <property type="entry name" value="ABC_transporter_C-like"/>
</dbReference>
<keyword evidence="5" id="KW-1185">Reference proteome</keyword>
<evidence type="ECO:0000256" key="2">
    <source>
        <dbReference type="ARBA" id="ARBA00022840"/>
    </source>
</evidence>
<feature type="non-terminal residue" evidence="4">
    <location>
        <position position="111"/>
    </location>
</feature>
<dbReference type="GO" id="GO:0016020">
    <property type="term" value="C:membrane"/>
    <property type="evidence" value="ECO:0007669"/>
    <property type="project" value="TreeGrafter"/>
</dbReference>
<proteinExistence type="predicted"/>
<dbReference type="InterPro" id="IPR003439">
    <property type="entry name" value="ABC_transporter-like_ATP-bd"/>
</dbReference>
<protein>
    <recommendedName>
        <fullName evidence="3">ABC transporter domain-containing protein</fullName>
    </recommendedName>
</protein>
<dbReference type="Pfam" id="PF00005">
    <property type="entry name" value="ABC_tran"/>
    <property type="match status" value="1"/>
</dbReference>
<dbReference type="OrthoDB" id="6506624at2759"/>
<dbReference type="EMBL" id="CAJPVJ010024505">
    <property type="protein sequence ID" value="CAG2178793.1"/>
    <property type="molecule type" value="Genomic_DNA"/>
</dbReference>
<dbReference type="GO" id="GO:0016887">
    <property type="term" value="F:ATP hydrolysis activity"/>
    <property type="evidence" value="ECO:0007669"/>
    <property type="project" value="InterPro"/>
</dbReference>
<reference evidence="4" key="1">
    <citation type="submission" date="2020-11" db="EMBL/GenBank/DDBJ databases">
        <authorList>
            <person name="Tran Van P."/>
        </authorList>
    </citation>
    <scope>NUCLEOTIDE SEQUENCE</scope>
</reference>
<gene>
    <name evidence="4" type="ORF">ONB1V03_LOCUS18217</name>
</gene>
<dbReference type="GO" id="GO:0042626">
    <property type="term" value="F:ATPase-coupled transmembrane transporter activity"/>
    <property type="evidence" value="ECO:0007669"/>
    <property type="project" value="TreeGrafter"/>
</dbReference>
<dbReference type="PANTHER" id="PTHR24223">
    <property type="entry name" value="ATP-BINDING CASSETTE SUB-FAMILY C"/>
    <property type="match status" value="1"/>
</dbReference>
<dbReference type="SUPFAM" id="SSF52540">
    <property type="entry name" value="P-loop containing nucleoside triphosphate hydrolases"/>
    <property type="match status" value="1"/>
</dbReference>
<evidence type="ECO:0000313" key="4">
    <source>
        <dbReference type="EMBL" id="CAD7661657.1"/>
    </source>
</evidence>
<feature type="domain" description="ABC transporter" evidence="3">
    <location>
        <begin position="62"/>
        <end position="110"/>
    </location>
</feature>
<dbReference type="GO" id="GO:0005524">
    <property type="term" value="F:ATP binding"/>
    <property type="evidence" value="ECO:0007669"/>
    <property type="project" value="UniProtKB-KW"/>
</dbReference>